<reference evidence="4 5" key="1">
    <citation type="journal article" date="2016" name="Int. J. Syst. Evol. Microbiol.">
        <title>Descriptions of Anaerotaenia torta gen. nov., sp. nov. and Anaerocolumna cellulosilytica gen. nov., sp. nov. isolated from a methanogenic reactor of cattle waste.</title>
        <authorList>
            <person name="Uek A."/>
            <person name="Ohtaki Y."/>
            <person name="Kaku N."/>
            <person name="Ueki K."/>
        </authorList>
    </citation>
    <scope>NUCLEOTIDE SEQUENCE [LARGE SCALE GENOMIC DNA]</scope>
    <source>
        <strain evidence="4 5">SN021</strain>
    </source>
</reference>
<dbReference type="GO" id="GO:0003700">
    <property type="term" value="F:DNA-binding transcription factor activity"/>
    <property type="evidence" value="ECO:0007669"/>
    <property type="project" value="InterPro"/>
</dbReference>
<dbReference type="PROSITE" id="PS50949">
    <property type="entry name" value="HTH_GNTR"/>
    <property type="match status" value="1"/>
</dbReference>
<dbReference type="PANTHER" id="PTHR38445:SF9">
    <property type="entry name" value="HTH-TYPE TRANSCRIPTIONAL REPRESSOR YTRA"/>
    <property type="match status" value="1"/>
</dbReference>
<dbReference type="InterPro" id="IPR036390">
    <property type="entry name" value="WH_DNA-bd_sf"/>
</dbReference>
<dbReference type="EMBL" id="AP023367">
    <property type="protein sequence ID" value="BCJ96026.1"/>
    <property type="molecule type" value="Genomic_DNA"/>
</dbReference>
<dbReference type="AlphaFoldDB" id="A0A6S6R1Q1"/>
<evidence type="ECO:0000313" key="5">
    <source>
        <dbReference type="Proteomes" id="UP000515561"/>
    </source>
</evidence>
<protein>
    <submittedName>
        <fullName evidence="4">GntR family transcriptional regulator</fullName>
    </submittedName>
</protein>
<dbReference type="Pfam" id="PF00392">
    <property type="entry name" value="GntR"/>
    <property type="match status" value="1"/>
</dbReference>
<evidence type="ECO:0000313" key="4">
    <source>
        <dbReference type="EMBL" id="BCJ96026.1"/>
    </source>
</evidence>
<dbReference type="SUPFAM" id="SSF46785">
    <property type="entry name" value="Winged helix' DNA-binding domain"/>
    <property type="match status" value="1"/>
</dbReference>
<name>A0A6S6R1Q1_9FIRM</name>
<organism evidence="4 5">
    <name type="scientific">Anaerocolumna cellulosilytica</name>
    <dbReference type="NCBI Taxonomy" id="433286"/>
    <lineage>
        <taxon>Bacteria</taxon>
        <taxon>Bacillati</taxon>
        <taxon>Bacillota</taxon>
        <taxon>Clostridia</taxon>
        <taxon>Lachnospirales</taxon>
        <taxon>Lachnospiraceae</taxon>
        <taxon>Anaerocolumna</taxon>
    </lineage>
</organism>
<gene>
    <name evidence="4" type="ORF">acsn021_35950</name>
</gene>
<dbReference type="Proteomes" id="UP000515561">
    <property type="component" value="Chromosome"/>
</dbReference>
<evidence type="ECO:0000256" key="2">
    <source>
        <dbReference type="ARBA" id="ARBA00023125"/>
    </source>
</evidence>
<dbReference type="Gene3D" id="1.10.10.10">
    <property type="entry name" value="Winged helix-like DNA-binding domain superfamily/Winged helix DNA-binding domain"/>
    <property type="match status" value="1"/>
</dbReference>
<dbReference type="CDD" id="cd07377">
    <property type="entry name" value="WHTH_GntR"/>
    <property type="match status" value="1"/>
</dbReference>
<dbReference type="InterPro" id="IPR000524">
    <property type="entry name" value="Tscrpt_reg_HTH_GntR"/>
</dbReference>
<accession>A0A6S6R1Q1</accession>
<dbReference type="GO" id="GO:0003677">
    <property type="term" value="F:DNA binding"/>
    <property type="evidence" value="ECO:0007669"/>
    <property type="project" value="UniProtKB-KW"/>
</dbReference>
<keyword evidence="5" id="KW-1185">Reference proteome</keyword>
<evidence type="ECO:0000256" key="3">
    <source>
        <dbReference type="ARBA" id="ARBA00023163"/>
    </source>
</evidence>
<keyword evidence="1" id="KW-0805">Transcription regulation</keyword>
<dbReference type="PANTHER" id="PTHR38445">
    <property type="entry name" value="HTH-TYPE TRANSCRIPTIONAL REPRESSOR YTRA"/>
    <property type="match status" value="1"/>
</dbReference>
<evidence type="ECO:0000256" key="1">
    <source>
        <dbReference type="ARBA" id="ARBA00023015"/>
    </source>
</evidence>
<dbReference type="RefSeq" id="WP_184092408.1">
    <property type="nucleotide sequence ID" value="NZ_AP023367.1"/>
</dbReference>
<keyword evidence="3" id="KW-0804">Transcription</keyword>
<dbReference type="SMART" id="SM00345">
    <property type="entry name" value="HTH_GNTR"/>
    <property type="match status" value="1"/>
</dbReference>
<keyword evidence="2" id="KW-0238">DNA-binding</keyword>
<dbReference type="KEGG" id="acel:acsn021_35950"/>
<sequence length="122" mass="14094">MKFNDTVPIYVQIANDIKEKMISGQLKEGDKLLSVREYSSLYQVTPLTVQRAIMHMEAEGIIYTKKGVGSFIQEGSNQALQVSMVGRQVREFVRRMKHMGMTDDRIMQMVEEAIEDEKNYRS</sequence>
<dbReference type="InterPro" id="IPR036388">
    <property type="entry name" value="WH-like_DNA-bd_sf"/>
</dbReference>
<proteinExistence type="predicted"/>